<dbReference type="InterPro" id="IPR036861">
    <property type="entry name" value="Endochitinase-like_sf"/>
</dbReference>
<evidence type="ECO:0000256" key="12">
    <source>
        <dbReference type="SAM" id="SignalP"/>
    </source>
</evidence>
<dbReference type="GO" id="GO:0008843">
    <property type="term" value="F:endochitinase activity"/>
    <property type="evidence" value="ECO:0007669"/>
    <property type="project" value="UniProtKB-EC"/>
</dbReference>
<dbReference type="Gene3D" id="3.30.60.10">
    <property type="entry name" value="Endochitinase-like"/>
    <property type="match status" value="2"/>
</dbReference>
<dbReference type="InterPro" id="IPR050314">
    <property type="entry name" value="Glycosyl_Hydrlase_18"/>
</dbReference>
<gene>
    <name evidence="15" type="ORF">RDB_LOCUS85284</name>
</gene>
<keyword evidence="2 10" id="KW-0147">Chitin-binding</keyword>
<feature type="disulfide bond" evidence="10">
    <location>
        <begin position="104"/>
        <end position="108"/>
    </location>
</feature>
<dbReference type="Pfam" id="PF00704">
    <property type="entry name" value="Glyco_hydro_18"/>
    <property type="match status" value="2"/>
</dbReference>
<organism evidence="15 16">
    <name type="scientific">Rhizoctonia solani</name>
    <dbReference type="NCBI Taxonomy" id="456999"/>
    <lineage>
        <taxon>Eukaryota</taxon>
        <taxon>Fungi</taxon>
        <taxon>Dikarya</taxon>
        <taxon>Basidiomycota</taxon>
        <taxon>Agaricomycotina</taxon>
        <taxon>Agaricomycetes</taxon>
        <taxon>Cantharellales</taxon>
        <taxon>Ceratobasidiaceae</taxon>
        <taxon>Rhizoctonia</taxon>
    </lineage>
</organism>
<protein>
    <recommendedName>
        <fullName evidence="17">Chitinase</fullName>
    </recommendedName>
</protein>
<dbReference type="SUPFAM" id="SSF54556">
    <property type="entry name" value="Chitinase insertion domain"/>
    <property type="match status" value="1"/>
</dbReference>
<evidence type="ECO:0008006" key="17">
    <source>
        <dbReference type="Google" id="ProtNLM"/>
    </source>
</evidence>
<dbReference type="PANTHER" id="PTHR11177">
    <property type="entry name" value="CHITINASE"/>
    <property type="match status" value="1"/>
</dbReference>
<evidence type="ECO:0000259" key="13">
    <source>
        <dbReference type="PROSITE" id="PS50941"/>
    </source>
</evidence>
<feature type="disulfide bond" evidence="10">
    <location>
        <begin position="35"/>
        <end position="47"/>
    </location>
</feature>
<dbReference type="InterPro" id="IPR017853">
    <property type="entry name" value="GH"/>
</dbReference>
<dbReference type="InterPro" id="IPR018371">
    <property type="entry name" value="Chitin-binding_1_CS"/>
</dbReference>
<dbReference type="PROSITE" id="PS01095">
    <property type="entry name" value="GH18_1"/>
    <property type="match status" value="1"/>
</dbReference>
<dbReference type="AlphaFoldDB" id="A0A8H3BHT3"/>
<dbReference type="Pfam" id="PF00187">
    <property type="entry name" value="Chitin_bind_1"/>
    <property type="match status" value="1"/>
</dbReference>
<feature type="disulfide bond" evidence="10">
    <location>
        <begin position="58"/>
        <end position="62"/>
    </location>
</feature>
<evidence type="ECO:0000256" key="4">
    <source>
        <dbReference type="ARBA" id="ARBA00022801"/>
    </source>
</evidence>
<feature type="chain" id="PRO_5034024392" description="Chitinase" evidence="12">
    <location>
        <begin position="25"/>
        <end position="823"/>
    </location>
</feature>
<dbReference type="SUPFAM" id="SSF51445">
    <property type="entry name" value="(Trans)glycosidases"/>
    <property type="match status" value="1"/>
</dbReference>
<dbReference type="PANTHER" id="PTHR11177:SF397">
    <property type="entry name" value="CHITINASE"/>
    <property type="match status" value="1"/>
</dbReference>
<proteinExistence type="predicted"/>
<evidence type="ECO:0000256" key="5">
    <source>
        <dbReference type="ARBA" id="ARBA00023024"/>
    </source>
</evidence>
<dbReference type="PROSITE" id="PS50941">
    <property type="entry name" value="CHIT_BIND_I_2"/>
    <property type="match status" value="2"/>
</dbReference>
<feature type="disulfide bond" evidence="10">
    <location>
        <begin position="84"/>
        <end position="98"/>
    </location>
</feature>
<dbReference type="PROSITE" id="PS00026">
    <property type="entry name" value="CHIT_BIND_I_1"/>
    <property type="match status" value="1"/>
</dbReference>
<dbReference type="Gene3D" id="3.10.50.10">
    <property type="match status" value="1"/>
</dbReference>
<feature type="domain" description="Chitin-binding type-1" evidence="13">
    <location>
        <begin position="26"/>
        <end position="64"/>
    </location>
</feature>
<dbReference type="GO" id="GO:0006032">
    <property type="term" value="P:chitin catabolic process"/>
    <property type="evidence" value="ECO:0007669"/>
    <property type="project" value="UniProtKB-KW"/>
</dbReference>
<feature type="disulfide bond" evidence="10">
    <location>
        <begin position="79"/>
        <end position="91"/>
    </location>
</feature>
<evidence type="ECO:0000256" key="6">
    <source>
        <dbReference type="ARBA" id="ARBA00023180"/>
    </source>
</evidence>
<evidence type="ECO:0000259" key="14">
    <source>
        <dbReference type="PROSITE" id="PS51910"/>
    </source>
</evidence>
<feature type="domain" description="Chitin-binding type-1" evidence="13">
    <location>
        <begin position="65"/>
        <end position="110"/>
    </location>
</feature>
<dbReference type="InterPro" id="IPR029070">
    <property type="entry name" value="Chitinase_insertion_sf"/>
</dbReference>
<dbReference type="CDD" id="cd00035">
    <property type="entry name" value="ChtBD1"/>
    <property type="match status" value="1"/>
</dbReference>
<keyword evidence="7" id="KW-0119">Carbohydrate metabolism</keyword>
<feature type="domain" description="GH18" evidence="14">
    <location>
        <begin position="123"/>
        <end position="482"/>
    </location>
</feature>
<dbReference type="InterPro" id="IPR001579">
    <property type="entry name" value="Glyco_hydro_18_chit_AS"/>
</dbReference>
<evidence type="ECO:0000313" key="16">
    <source>
        <dbReference type="Proteomes" id="UP000663826"/>
    </source>
</evidence>
<dbReference type="SMART" id="SM00636">
    <property type="entry name" value="Glyco_18"/>
    <property type="match status" value="1"/>
</dbReference>
<keyword evidence="8 11" id="KW-0326">Glycosidase</keyword>
<dbReference type="PROSITE" id="PS51910">
    <property type="entry name" value="GH18_2"/>
    <property type="match status" value="1"/>
</dbReference>
<comment type="catalytic activity">
    <reaction evidence="1">
        <text>Random endo-hydrolysis of N-acetyl-beta-D-glucosaminide (1-&gt;4)-beta-linkages in chitin and chitodextrins.</text>
        <dbReference type="EC" id="3.2.1.14"/>
    </reaction>
</comment>
<comment type="caution">
    <text evidence="10">Lacks conserved residue(s) required for the propagation of feature annotation.</text>
</comment>
<name>A0A8H3BHT3_9AGAM</name>
<evidence type="ECO:0000313" key="15">
    <source>
        <dbReference type="EMBL" id="CAE6458092.1"/>
    </source>
</evidence>
<comment type="caution">
    <text evidence="15">The sequence shown here is derived from an EMBL/GenBank/DDBJ whole genome shotgun (WGS) entry which is preliminary data.</text>
</comment>
<dbReference type="InterPro" id="IPR001002">
    <property type="entry name" value="Chitin-bd_1"/>
</dbReference>
<dbReference type="InterPro" id="IPR001223">
    <property type="entry name" value="Glyco_hydro18_cat"/>
</dbReference>
<keyword evidence="5" id="KW-0146">Chitin degradation</keyword>
<keyword evidence="10" id="KW-1015">Disulfide bond</keyword>
<feature type="disulfide bond" evidence="10">
    <location>
        <begin position="40"/>
        <end position="54"/>
    </location>
</feature>
<evidence type="ECO:0000256" key="1">
    <source>
        <dbReference type="ARBA" id="ARBA00000822"/>
    </source>
</evidence>
<evidence type="ECO:0000256" key="3">
    <source>
        <dbReference type="ARBA" id="ARBA00022729"/>
    </source>
</evidence>
<sequence length="823" mass="88402">MRLCLVAGALLAGLLASVLDVATADDYSCSKSKPCVNGACCGASGYCGYGPTYCGTGCQSNCTATAECGQYAAIPGTKCPLNVCCSQYGFCGTTSEFCDPAQKCQSNCGQPSKPSSGGKSASQRVIGYFESWAGTRPCDQWDPTMISASQITHLNLYANSRTLHSYISLKVFYDISAFALIDGSNRIVPATPGDTALYRQAMTLKESNPDLKIFISVGGWAFNDPGPSQKRFSIMASSSANRATFISSSLQFMRTYGFDGIDIDWEYPVDDLRGGVPQDKANLVSLVKEFRAAIGSSGTPYVDWFNHMTYDLHGVWDKDSKFLGSYINSHSNLMEIDISMNLFWRNNVPASKISMGLGFYGRSFQLANSGCTTHDCQFTGPAKAGACTGAAGILSYSEIQAAIGGNAVGKKRAATVQWDKTAAVKYAYWGDQWISYDDSDTFQQPGTKKLDYANKLGLGGMLIWAIDQGTAMDAVSGVVGKDNIKLSIKKDGQVALRAVEPLKDVCTTTKCSANPKCPSGKLPVGVQSTADKLSASCKKGQSKLVCCPSDNMPQSCRWAGSAPNCETLGKCGDGEEELARDSYGGGDKVAGKVVGAASTLAVTKVKSPLRRIVMETKVSAGSAPIGIIAATHPHAQLRHLRDWTKACVSHAAIIKDTYFEYGPNRARETGAFFLQHRTRANDFQIWIGYRDRGGIVMDQRVPEGGGAFRPFDPVPAQNRRDMIAFPRGDGARDPSEYTVVAVAHTHPFLENMGAGLDAEPSHSDHLFAWAAGMPSIVVTRRGTYVTGPDRRITRSSEHDTVVTEDLAAGNPRIEGRFPITPYP</sequence>
<reference evidence="15" key="1">
    <citation type="submission" date="2021-01" db="EMBL/GenBank/DDBJ databases">
        <authorList>
            <person name="Kaushik A."/>
        </authorList>
    </citation>
    <scope>NUCLEOTIDE SEQUENCE</scope>
    <source>
        <strain evidence="15">AG1-1B</strain>
    </source>
</reference>
<dbReference type="SMART" id="SM00270">
    <property type="entry name" value="ChtBD1"/>
    <property type="match status" value="2"/>
</dbReference>
<keyword evidence="4 11" id="KW-0378">Hydrolase</keyword>
<dbReference type="FunFam" id="3.10.50.10:FF:000003">
    <property type="entry name" value="Class V chitinase CHIT5b"/>
    <property type="match status" value="1"/>
</dbReference>
<keyword evidence="9" id="KW-0624">Polysaccharide degradation</keyword>
<dbReference type="GO" id="GO:0000272">
    <property type="term" value="P:polysaccharide catabolic process"/>
    <property type="evidence" value="ECO:0007669"/>
    <property type="project" value="UniProtKB-KW"/>
</dbReference>
<keyword evidence="3 12" id="KW-0732">Signal</keyword>
<evidence type="ECO:0000256" key="7">
    <source>
        <dbReference type="ARBA" id="ARBA00023277"/>
    </source>
</evidence>
<evidence type="ECO:0000256" key="8">
    <source>
        <dbReference type="ARBA" id="ARBA00023295"/>
    </source>
</evidence>
<dbReference type="EMBL" id="CAJMWQ010001658">
    <property type="protein sequence ID" value="CAE6458092.1"/>
    <property type="molecule type" value="Genomic_DNA"/>
</dbReference>
<accession>A0A8H3BHT3</accession>
<dbReference type="SUPFAM" id="SSF57016">
    <property type="entry name" value="Plant lectins/antimicrobial peptides"/>
    <property type="match status" value="2"/>
</dbReference>
<evidence type="ECO:0000256" key="9">
    <source>
        <dbReference type="ARBA" id="ARBA00023326"/>
    </source>
</evidence>
<keyword evidence="6" id="KW-0325">Glycoprotein</keyword>
<feature type="signal peptide" evidence="12">
    <location>
        <begin position="1"/>
        <end position="24"/>
    </location>
</feature>
<evidence type="ECO:0000256" key="10">
    <source>
        <dbReference type="PROSITE-ProRule" id="PRU00261"/>
    </source>
</evidence>
<dbReference type="Proteomes" id="UP000663826">
    <property type="component" value="Unassembled WGS sequence"/>
</dbReference>
<evidence type="ECO:0000256" key="11">
    <source>
        <dbReference type="RuleBase" id="RU000489"/>
    </source>
</evidence>
<dbReference type="InterPro" id="IPR011583">
    <property type="entry name" value="Chitinase_II/V-like_cat"/>
</dbReference>
<dbReference type="GO" id="GO:0008061">
    <property type="term" value="F:chitin binding"/>
    <property type="evidence" value="ECO:0007669"/>
    <property type="project" value="UniProtKB-UniRule"/>
</dbReference>
<dbReference type="Gene3D" id="3.20.20.80">
    <property type="entry name" value="Glycosidases"/>
    <property type="match status" value="2"/>
</dbReference>
<evidence type="ECO:0000256" key="2">
    <source>
        <dbReference type="ARBA" id="ARBA00022669"/>
    </source>
</evidence>